<evidence type="ECO:0000256" key="1">
    <source>
        <dbReference type="ARBA" id="ARBA00004651"/>
    </source>
</evidence>
<dbReference type="InterPro" id="IPR051542">
    <property type="entry name" value="Hydrogenase_cytochrome"/>
</dbReference>
<evidence type="ECO:0000256" key="13">
    <source>
        <dbReference type="SAM" id="Phobius"/>
    </source>
</evidence>
<keyword evidence="8" id="KW-0249">Electron transport</keyword>
<gene>
    <name evidence="15" type="ORF">sS8_0868</name>
</gene>
<evidence type="ECO:0000256" key="11">
    <source>
        <dbReference type="ARBA" id="ARBA00023136"/>
    </source>
</evidence>
<dbReference type="PROSITE" id="PS00883">
    <property type="entry name" value="NI_HGENASE_CYTB_2"/>
    <property type="match status" value="1"/>
</dbReference>
<dbReference type="AlphaFoldDB" id="A0A250KMB4"/>
<dbReference type="RefSeq" id="WP_119628549.1">
    <property type="nucleotide sequence ID" value="NZ_AP017928.1"/>
</dbReference>
<keyword evidence="9 13" id="KW-1133">Transmembrane helix</keyword>
<comment type="function">
    <text evidence="12">Probable b-type cytochrome.</text>
</comment>
<keyword evidence="4" id="KW-1003">Cell membrane</keyword>
<evidence type="ECO:0000313" key="16">
    <source>
        <dbReference type="Proteomes" id="UP000266313"/>
    </source>
</evidence>
<dbReference type="EMBL" id="AP017928">
    <property type="protein sequence ID" value="BBA32833.1"/>
    <property type="molecule type" value="Genomic_DNA"/>
</dbReference>
<evidence type="ECO:0000256" key="10">
    <source>
        <dbReference type="ARBA" id="ARBA00023004"/>
    </source>
</evidence>
<dbReference type="GO" id="GO:0005506">
    <property type="term" value="F:iron ion binding"/>
    <property type="evidence" value="ECO:0007669"/>
    <property type="project" value="InterPro"/>
</dbReference>
<evidence type="ECO:0000256" key="4">
    <source>
        <dbReference type="ARBA" id="ARBA00022475"/>
    </source>
</evidence>
<name>A0A250KMB4_9GAMM</name>
<evidence type="ECO:0000256" key="3">
    <source>
        <dbReference type="ARBA" id="ARBA00022448"/>
    </source>
</evidence>
<dbReference type="GO" id="GO:0005886">
    <property type="term" value="C:plasma membrane"/>
    <property type="evidence" value="ECO:0007669"/>
    <property type="project" value="UniProtKB-SubCell"/>
</dbReference>
<evidence type="ECO:0000256" key="9">
    <source>
        <dbReference type="ARBA" id="ARBA00022989"/>
    </source>
</evidence>
<dbReference type="InterPro" id="IPR011577">
    <property type="entry name" value="Cyt_b561_bac/Ni-Hgenase"/>
</dbReference>
<feature type="transmembrane region" description="Helical" evidence="13">
    <location>
        <begin position="182"/>
        <end position="202"/>
    </location>
</feature>
<evidence type="ECO:0000256" key="7">
    <source>
        <dbReference type="ARBA" id="ARBA00022723"/>
    </source>
</evidence>
<dbReference type="NCBIfam" id="TIGR02125">
    <property type="entry name" value="CytB-hydogenase"/>
    <property type="match status" value="1"/>
</dbReference>
<dbReference type="PRINTS" id="PR00161">
    <property type="entry name" value="NIHGNASECYTB"/>
</dbReference>
<keyword evidence="7" id="KW-0479">Metal-binding</keyword>
<dbReference type="InterPro" id="IPR000516">
    <property type="entry name" value="Ni-dep_Hydgase_cyt-B"/>
</dbReference>
<dbReference type="GO" id="GO:0009055">
    <property type="term" value="F:electron transfer activity"/>
    <property type="evidence" value="ECO:0007669"/>
    <property type="project" value="InterPro"/>
</dbReference>
<evidence type="ECO:0000256" key="12">
    <source>
        <dbReference type="ARBA" id="ARBA00056801"/>
    </source>
</evidence>
<dbReference type="SUPFAM" id="SSF81342">
    <property type="entry name" value="Transmembrane di-heme cytochromes"/>
    <property type="match status" value="1"/>
</dbReference>
<dbReference type="OrthoDB" id="197262at2"/>
<keyword evidence="10" id="KW-0408">Iron</keyword>
<dbReference type="PROSITE" id="PS00882">
    <property type="entry name" value="NI_HGENASE_CYTB_1"/>
    <property type="match status" value="1"/>
</dbReference>
<dbReference type="KEGG" id="mmai:sS8_0868"/>
<keyword evidence="3" id="KW-0813">Transport</keyword>
<evidence type="ECO:0000256" key="8">
    <source>
        <dbReference type="ARBA" id="ARBA00022982"/>
    </source>
</evidence>
<evidence type="ECO:0000256" key="2">
    <source>
        <dbReference type="ARBA" id="ARBA00008622"/>
    </source>
</evidence>
<dbReference type="GO" id="GO:0022904">
    <property type="term" value="P:respiratory electron transport chain"/>
    <property type="evidence" value="ECO:0007669"/>
    <property type="project" value="InterPro"/>
</dbReference>
<evidence type="ECO:0000259" key="14">
    <source>
        <dbReference type="Pfam" id="PF01292"/>
    </source>
</evidence>
<accession>A0A250KMB4</accession>
<feature type="transmembrane region" description="Helical" evidence="13">
    <location>
        <begin position="60"/>
        <end position="80"/>
    </location>
</feature>
<keyword evidence="16" id="KW-1185">Reference proteome</keyword>
<dbReference type="Gene3D" id="1.20.950.20">
    <property type="entry name" value="Transmembrane di-heme cytochromes, Chain C"/>
    <property type="match status" value="1"/>
</dbReference>
<keyword evidence="5" id="KW-0349">Heme</keyword>
<evidence type="ECO:0000313" key="15">
    <source>
        <dbReference type="EMBL" id="BBA32833.1"/>
    </source>
</evidence>
<dbReference type="InterPro" id="IPR016174">
    <property type="entry name" value="Di-haem_cyt_TM"/>
</dbReference>
<keyword evidence="6 13" id="KW-0812">Transmembrane</keyword>
<protein>
    <submittedName>
        <fullName evidence="15">Nickel-iron hydrogenase, small subunit</fullName>
    </submittedName>
</protein>
<comment type="subcellular location">
    <subcellularLocation>
        <location evidence="1">Cell membrane</location>
        <topology evidence="1">Multi-pass membrane protein</topology>
    </subcellularLocation>
</comment>
<feature type="domain" description="Cytochrome b561 bacterial/Ni-hydrogenase" evidence="14">
    <location>
        <begin position="13"/>
        <end position="219"/>
    </location>
</feature>
<feature type="transmembrane region" description="Helical" evidence="13">
    <location>
        <begin position="20"/>
        <end position="40"/>
    </location>
</feature>
<dbReference type="FunFam" id="1.20.950.20:FF:000003">
    <property type="entry name" value="Ni/Fe-hydrogenase 1 b-type cytochrome subunit"/>
    <property type="match status" value="1"/>
</dbReference>
<dbReference type="PANTHER" id="PTHR30485">
    <property type="entry name" value="NI/FE-HYDROGENASE 1 B-TYPE CYTOCHROME SUBUNIT"/>
    <property type="match status" value="1"/>
</dbReference>
<dbReference type="Proteomes" id="UP000266313">
    <property type="component" value="Chromosome"/>
</dbReference>
<dbReference type="GO" id="GO:0020037">
    <property type="term" value="F:heme binding"/>
    <property type="evidence" value="ECO:0007669"/>
    <property type="project" value="TreeGrafter"/>
</dbReference>
<evidence type="ECO:0000256" key="6">
    <source>
        <dbReference type="ARBA" id="ARBA00022692"/>
    </source>
</evidence>
<dbReference type="PANTHER" id="PTHR30485:SF0">
    <property type="entry name" value="NI_FE-HYDROGENASE 1 B-TYPE CYTOCHROME SUBUNIT-RELATED"/>
    <property type="match status" value="1"/>
</dbReference>
<keyword evidence="11 13" id="KW-0472">Membrane</keyword>
<feature type="transmembrane region" description="Helical" evidence="13">
    <location>
        <begin position="128"/>
        <end position="152"/>
    </location>
</feature>
<organism evidence="15 16">
    <name type="scientific">Methylocaldum marinum</name>
    <dbReference type="NCBI Taxonomy" id="1432792"/>
    <lineage>
        <taxon>Bacteria</taxon>
        <taxon>Pseudomonadati</taxon>
        <taxon>Pseudomonadota</taxon>
        <taxon>Gammaproteobacteria</taxon>
        <taxon>Methylococcales</taxon>
        <taxon>Methylococcaceae</taxon>
        <taxon>Methylocaldum</taxon>
    </lineage>
</organism>
<dbReference type="Pfam" id="PF01292">
    <property type="entry name" value="Ni_hydr_CYTB"/>
    <property type="match status" value="1"/>
</dbReference>
<reference evidence="15 16" key="1">
    <citation type="submission" date="2016-12" db="EMBL/GenBank/DDBJ databases">
        <title>Genome sequencing of Methylocaldum marinum.</title>
        <authorList>
            <person name="Takeuchi M."/>
            <person name="Kamagata Y."/>
            <person name="Hiraoka S."/>
            <person name="Oshima K."/>
            <person name="Hattori M."/>
            <person name="Iwasaki W."/>
        </authorList>
    </citation>
    <scope>NUCLEOTIDE SEQUENCE [LARGE SCALE GENOMIC DNA]</scope>
    <source>
        <strain evidence="15 16">S8</strain>
    </source>
</reference>
<evidence type="ECO:0000256" key="5">
    <source>
        <dbReference type="ARBA" id="ARBA00022617"/>
    </source>
</evidence>
<proteinExistence type="inferred from homology"/>
<comment type="similarity">
    <text evidence="2">Belongs to the HupC/HyaC/HydC family.</text>
</comment>
<sequence>MSAIDSVQNPVYVYERPVRLWHWVNALALVVLAVTGYLIASPWSVRGGEASEHYLMGYVRFTHFAAGYVLAVGFIGRVYWALVGNQYARELFLPAVHRADWWDGLWHEIKWYLFLVREPRKHAGHNPLANMAMFLFYVLGALFMIVTGFALYGEGLGQGSWASRWFGWVIPLFGQSQDVHTWHHVGMWYLVVFTMIHVYVVVREHRMSRQSVATTMIDGWRSFRDDRP</sequence>